<dbReference type="RefSeq" id="WP_162799583.1">
    <property type="nucleotide sequence ID" value="NZ_JBHSJF010000006.1"/>
</dbReference>
<name>A0ABV9Z011_9HYPH</name>
<dbReference type="EMBL" id="JBHSJF010000006">
    <property type="protein sequence ID" value="MFC5068420.1"/>
    <property type="molecule type" value="Genomic_DNA"/>
</dbReference>
<feature type="region of interest" description="Disordered" evidence="1">
    <location>
        <begin position="32"/>
        <end position="55"/>
    </location>
</feature>
<evidence type="ECO:0000256" key="1">
    <source>
        <dbReference type="SAM" id="MobiDB-lite"/>
    </source>
</evidence>
<protein>
    <submittedName>
        <fullName evidence="2">Uncharacterized protein</fullName>
    </submittedName>
</protein>
<organism evidence="2 3">
    <name type="scientific">Flaviflagellibacter deserti</name>
    <dbReference type="NCBI Taxonomy" id="2267266"/>
    <lineage>
        <taxon>Bacteria</taxon>
        <taxon>Pseudomonadati</taxon>
        <taxon>Pseudomonadota</taxon>
        <taxon>Alphaproteobacteria</taxon>
        <taxon>Hyphomicrobiales</taxon>
        <taxon>Flaviflagellibacter</taxon>
    </lineage>
</organism>
<keyword evidence="3" id="KW-1185">Reference proteome</keyword>
<sequence length="55" mass="5917">MLELAVVLAWGVLLGVLALIIYEIAFILRPGDNPAEPPSSEQRGDEAATELRRAA</sequence>
<reference evidence="3" key="1">
    <citation type="journal article" date="2019" name="Int. J. Syst. Evol. Microbiol.">
        <title>The Global Catalogue of Microorganisms (GCM) 10K type strain sequencing project: providing services to taxonomists for standard genome sequencing and annotation.</title>
        <authorList>
            <consortium name="The Broad Institute Genomics Platform"/>
            <consortium name="The Broad Institute Genome Sequencing Center for Infectious Disease"/>
            <person name="Wu L."/>
            <person name="Ma J."/>
        </authorList>
    </citation>
    <scope>NUCLEOTIDE SEQUENCE [LARGE SCALE GENOMIC DNA]</scope>
    <source>
        <strain evidence="3">CGMCC 1.16444</strain>
    </source>
</reference>
<gene>
    <name evidence="2" type="ORF">ACFPFW_10395</name>
</gene>
<accession>A0ABV9Z011</accession>
<comment type="caution">
    <text evidence="2">The sequence shown here is derived from an EMBL/GenBank/DDBJ whole genome shotgun (WGS) entry which is preliminary data.</text>
</comment>
<evidence type="ECO:0000313" key="3">
    <source>
        <dbReference type="Proteomes" id="UP001595796"/>
    </source>
</evidence>
<dbReference type="Proteomes" id="UP001595796">
    <property type="component" value="Unassembled WGS sequence"/>
</dbReference>
<evidence type="ECO:0000313" key="2">
    <source>
        <dbReference type="EMBL" id="MFC5068420.1"/>
    </source>
</evidence>
<feature type="compositionally biased region" description="Basic and acidic residues" evidence="1">
    <location>
        <begin position="42"/>
        <end position="55"/>
    </location>
</feature>
<proteinExistence type="predicted"/>